<dbReference type="GeneID" id="66487106"/>
<reference evidence="2 3" key="1">
    <citation type="submission" date="2012-07" db="EMBL/GenBank/DDBJ databases">
        <title>Genome sequence of Brachyspira sp. 30446, isolated from a pig with mucohaemorrhagic colitis.</title>
        <authorList>
            <person name="Rubin J.E."/>
            <person name="Fernando C."/>
            <person name="Harding J.C.S."/>
            <person name="Hill J.E."/>
        </authorList>
    </citation>
    <scope>NUCLEOTIDE SEQUENCE [LARGE SCALE GENOMIC DNA]</scope>
    <source>
        <strain evidence="2 3">30446</strain>
    </source>
</reference>
<name>A0A2U4EXE7_9SPIR</name>
<sequence length="150" mass="17569">MSKIFYTISLILLLSLSIFAQPGPKGPHGPGYGRNRRGGEFDKRLGHDPLQFFRKIGIILTEEQADRMYDIAIKFITEEEPIRLEIERIDNSIRLELMKDNTDREAIKNLIREKKEQEALRDYLKIVRDLDIIDVLTPEQKAQLNSRMMR</sequence>
<evidence type="ECO:0000313" key="3">
    <source>
        <dbReference type="Proteomes" id="UP000011663"/>
    </source>
</evidence>
<dbReference type="InterPro" id="IPR012899">
    <property type="entry name" value="LTXXQ"/>
</dbReference>
<dbReference type="Proteomes" id="UP000011663">
    <property type="component" value="Unassembled WGS sequence"/>
</dbReference>
<evidence type="ECO:0000256" key="1">
    <source>
        <dbReference type="SAM" id="SignalP"/>
    </source>
</evidence>
<dbReference type="EMBL" id="ALNZ01000011">
    <property type="protein sequence ID" value="EKV57895.1"/>
    <property type="molecule type" value="Genomic_DNA"/>
</dbReference>
<dbReference type="GO" id="GO:0042597">
    <property type="term" value="C:periplasmic space"/>
    <property type="evidence" value="ECO:0007669"/>
    <property type="project" value="InterPro"/>
</dbReference>
<dbReference type="RefSeq" id="WP_008722316.1">
    <property type="nucleotide sequence ID" value="NZ_JH994110.1"/>
</dbReference>
<dbReference type="Gene3D" id="1.20.120.1490">
    <property type="match status" value="1"/>
</dbReference>
<dbReference type="STRING" id="1289135.A966_03231"/>
<evidence type="ECO:0008006" key="4">
    <source>
        <dbReference type="Google" id="ProtNLM"/>
    </source>
</evidence>
<dbReference type="Pfam" id="PF07813">
    <property type="entry name" value="LTXXQ"/>
    <property type="match status" value="1"/>
</dbReference>
<dbReference type="AlphaFoldDB" id="A0A2U4EXE7"/>
<feature type="chain" id="PRO_5015402766" description="Periplasmic heavy metal sensor" evidence="1">
    <location>
        <begin position="21"/>
        <end position="150"/>
    </location>
</feature>
<gene>
    <name evidence="2" type="ORF">A966_03231</name>
</gene>
<comment type="caution">
    <text evidence="2">The sequence shown here is derived from an EMBL/GenBank/DDBJ whole genome shotgun (WGS) entry which is preliminary data.</text>
</comment>
<proteinExistence type="predicted"/>
<organism evidence="2 3">
    <name type="scientific">Brachyspira hampsonii 30446</name>
    <dbReference type="NCBI Taxonomy" id="1289135"/>
    <lineage>
        <taxon>Bacteria</taxon>
        <taxon>Pseudomonadati</taxon>
        <taxon>Spirochaetota</taxon>
        <taxon>Spirochaetia</taxon>
        <taxon>Brachyspirales</taxon>
        <taxon>Brachyspiraceae</taxon>
        <taxon>Brachyspira</taxon>
    </lineage>
</organism>
<feature type="signal peptide" evidence="1">
    <location>
        <begin position="1"/>
        <end position="20"/>
    </location>
</feature>
<dbReference type="OrthoDB" id="308164at2"/>
<protein>
    <recommendedName>
        <fullName evidence="4">Periplasmic heavy metal sensor</fullName>
    </recommendedName>
</protein>
<accession>A0A2U4EXE7</accession>
<evidence type="ECO:0000313" key="2">
    <source>
        <dbReference type="EMBL" id="EKV57895.1"/>
    </source>
</evidence>
<keyword evidence="1" id="KW-0732">Signal</keyword>